<keyword evidence="3" id="KW-0808">Transferase</keyword>
<feature type="domain" description="Malectin-like" evidence="13">
    <location>
        <begin position="42"/>
        <end position="373"/>
    </location>
</feature>
<protein>
    <recommendedName>
        <fullName evidence="13">Malectin-like domain-containing protein</fullName>
    </recommendedName>
</protein>
<evidence type="ECO:0000256" key="12">
    <source>
        <dbReference type="SAM" id="SignalP"/>
    </source>
</evidence>
<gene>
    <name evidence="14" type="ORF">F2Q68_00027274</name>
</gene>
<proteinExistence type="predicted"/>
<accession>A0A8S9IAU9</accession>
<dbReference type="PANTHER" id="PTHR34590">
    <property type="entry name" value="OS03G0124300 PROTEIN-RELATED"/>
    <property type="match status" value="1"/>
</dbReference>
<dbReference type="AlphaFoldDB" id="A0A8S9IAU9"/>
<comment type="subcellular location">
    <subcellularLocation>
        <location evidence="1">Membrane</location>
        <topology evidence="1">Single-pass type I membrane protein</topology>
    </subcellularLocation>
</comment>
<evidence type="ECO:0000256" key="11">
    <source>
        <dbReference type="ARBA" id="ARBA00023180"/>
    </source>
</evidence>
<evidence type="ECO:0000256" key="8">
    <source>
        <dbReference type="ARBA" id="ARBA00022840"/>
    </source>
</evidence>
<dbReference type="Gene3D" id="2.60.120.430">
    <property type="entry name" value="Galactose-binding lectin"/>
    <property type="match status" value="2"/>
</dbReference>
<keyword evidence="2" id="KW-0723">Serine/threonine-protein kinase</keyword>
<keyword evidence="10" id="KW-0472">Membrane</keyword>
<feature type="signal peptide" evidence="12">
    <location>
        <begin position="1"/>
        <end position="29"/>
    </location>
</feature>
<feature type="chain" id="PRO_5035836626" description="Malectin-like domain-containing protein" evidence="12">
    <location>
        <begin position="30"/>
        <end position="487"/>
    </location>
</feature>
<evidence type="ECO:0000256" key="4">
    <source>
        <dbReference type="ARBA" id="ARBA00022692"/>
    </source>
</evidence>
<evidence type="ECO:0000256" key="2">
    <source>
        <dbReference type="ARBA" id="ARBA00022527"/>
    </source>
</evidence>
<dbReference type="Proteomes" id="UP000712281">
    <property type="component" value="Unassembled WGS sequence"/>
</dbReference>
<evidence type="ECO:0000256" key="5">
    <source>
        <dbReference type="ARBA" id="ARBA00022729"/>
    </source>
</evidence>
<dbReference type="GO" id="GO:0005524">
    <property type="term" value="F:ATP binding"/>
    <property type="evidence" value="ECO:0007669"/>
    <property type="project" value="UniProtKB-KW"/>
</dbReference>
<dbReference type="Pfam" id="PF12819">
    <property type="entry name" value="Malectin_like"/>
    <property type="match status" value="1"/>
</dbReference>
<keyword evidence="8" id="KW-0067">ATP-binding</keyword>
<dbReference type="EMBL" id="QGKW02001911">
    <property type="protein sequence ID" value="KAF2567001.1"/>
    <property type="molecule type" value="Genomic_DNA"/>
</dbReference>
<dbReference type="GO" id="GO:0016020">
    <property type="term" value="C:membrane"/>
    <property type="evidence" value="ECO:0007669"/>
    <property type="project" value="UniProtKB-SubCell"/>
</dbReference>
<dbReference type="GO" id="GO:0004714">
    <property type="term" value="F:transmembrane receptor protein tyrosine kinase activity"/>
    <property type="evidence" value="ECO:0007669"/>
    <property type="project" value="InterPro"/>
</dbReference>
<dbReference type="InterPro" id="IPR024788">
    <property type="entry name" value="Malectin-like_Carb-bd_dom"/>
</dbReference>
<keyword evidence="6" id="KW-0547">Nucleotide-binding</keyword>
<dbReference type="PANTHER" id="PTHR34590:SF12">
    <property type="entry name" value="CARBOHYDRATE-BINDING PROTEIN OF THE ER PROTEIN"/>
    <property type="match status" value="1"/>
</dbReference>
<dbReference type="GO" id="GO:0004674">
    <property type="term" value="F:protein serine/threonine kinase activity"/>
    <property type="evidence" value="ECO:0007669"/>
    <property type="project" value="UniProtKB-KW"/>
</dbReference>
<organism evidence="14 15">
    <name type="scientific">Brassica cretica</name>
    <name type="common">Mustard</name>
    <dbReference type="NCBI Taxonomy" id="69181"/>
    <lineage>
        <taxon>Eukaryota</taxon>
        <taxon>Viridiplantae</taxon>
        <taxon>Streptophyta</taxon>
        <taxon>Embryophyta</taxon>
        <taxon>Tracheophyta</taxon>
        <taxon>Spermatophyta</taxon>
        <taxon>Magnoliopsida</taxon>
        <taxon>eudicotyledons</taxon>
        <taxon>Gunneridae</taxon>
        <taxon>Pentapetalae</taxon>
        <taxon>rosids</taxon>
        <taxon>malvids</taxon>
        <taxon>Brassicales</taxon>
        <taxon>Brassicaceae</taxon>
        <taxon>Brassiceae</taxon>
        <taxon>Brassica</taxon>
    </lineage>
</organism>
<dbReference type="FunFam" id="2.60.120.430:FF:000013">
    <property type="entry name" value="Putative receptor-like protein kinase"/>
    <property type="match status" value="1"/>
</dbReference>
<evidence type="ECO:0000256" key="3">
    <source>
        <dbReference type="ARBA" id="ARBA00022679"/>
    </source>
</evidence>
<keyword evidence="9" id="KW-1133">Transmembrane helix</keyword>
<name>A0A8S9IAU9_BRACR</name>
<evidence type="ECO:0000256" key="9">
    <source>
        <dbReference type="ARBA" id="ARBA00022989"/>
    </source>
</evidence>
<evidence type="ECO:0000259" key="13">
    <source>
        <dbReference type="Pfam" id="PF12819"/>
    </source>
</evidence>
<keyword evidence="5 12" id="KW-0732">Signal</keyword>
<keyword evidence="11" id="KW-0325">Glycoprotein</keyword>
<evidence type="ECO:0000313" key="15">
    <source>
        <dbReference type="Proteomes" id="UP000712281"/>
    </source>
</evidence>
<evidence type="ECO:0000256" key="10">
    <source>
        <dbReference type="ARBA" id="ARBA00023136"/>
    </source>
</evidence>
<reference evidence="14" key="1">
    <citation type="submission" date="2019-12" db="EMBL/GenBank/DDBJ databases">
        <title>Genome sequencing and annotation of Brassica cretica.</title>
        <authorList>
            <person name="Studholme D.J."/>
            <person name="Sarris P.F."/>
        </authorList>
    </citation>
    <scope>NUCLEOTIDE SEQUENCE</scope>
    <source>
        <strain evidence="14">PFS-001/15</strain>
        <tissue evidence="14">Leaf</tissue>
    </source>
</reference>
<evidence type="ECO:0000313" key="14">
    <source>
        <dbReference type="EMBL" id="KAF2567001.1"/>
    </source>
</evidence>
<keyword evidence="4" id="KW-0812">Transmembrane</keyword>
<keyword evidence="7" id="KW-0418">Kinase</keyword>
<evidence type="ECO:0000256" key="7">
    <source>
        <dbReference type="ARBA" id="ARBA00022777"/>
    </source>
</evidence>
<sequence>MANLCFQDSVSLFVTMVVIILLLPHVTLSATSTYSRPDKFYINCGSDSNVTYGNQTFVGDMISGDNSVSFTREGTEVINQSGSSPAPEIYRTARIFRRPSHYKFQLNSVGLHFLRLHFSAGSSRTELSTARFTVSATYGSNHPLRSFSLQNFNETPRVEEFLLMINSPKLEIRFVPDRSSVSLINAIEVFSAPNDLTESAKNLRTIYRLNVGGKKTRPEDDILGRTWSPDDAFLYRKDSARNISSTQKPNHQSGSELIAPDFVYRTAKTIVSSDCIFMINVTWSFKVKSNYRHFIRAHFFDIKNNESQPSDFYLYVNGHWRLHVNPFDHHGLVTPFYIDVINVSDGSGLLNVSLGNTEPYKDAGFLNGLEVMEFLEDSSKGMEAIQEDLARSWGHCVVSFAVVQRRWEFREWTFLFGEQFTFSQPKLRLKDSLQRHFDSHKLLGNECGGDPRRFSQKLGSLRGLLCRCTEEVGVPRMDLFIRGTIHL</sequence>
<comment type="caution">
    <text evidence="14">The sequence shown here is derived from an EMBL/GenBank/DDBJ whole genome shotgun (WGS) entry which is preliminary data.</text>
</comment>
<evidence type="ECO:0000256" key="6">
    <source>
        <dbReference type="ARBA" id="ARBA00022741"/>
    </source>
</evidence>
<dbReference type="InterPro" id="IPR045272">
    <property type="entry name" value="ANXUR1/2-like"/>
</dbReference>
<evidence type="ECO:0000256" key="1">
    <source>
        <dbReference type="ARBA" id="ARBA00004479"/>
    </source>
</evidence>